<name>A0A2M8LDY0_9BACT</name>
<evidence type="ECO:0000313" key="2">
    <source>
        <dbReference type="EMBL" id="PJE75659.1"/>
    </source>
</evidence>
<protein>
    <submittedName>
        <fullName evidence="2">Uncharacterized protein</fullName>
    </submittedName>
</protein>
<keyword evidence="1" id="KW-0812">Transmembrane</keyword>
<dbReference type="EMBL" id="PFET01000012">
    <property type="protein sequence ID" value="PJE75659.1"/>
    <property type="molecule type" value="Genomic_DNA"/>
</dbReference>
<evidence type="ECO:0000313" key="3">
    <source>
        <dbReference type="Proteomes" id="UP000231152"/>
    </source>
</evidence>
<dbReference type="AlphaFoldDB" id="A0A2M8LDY0"/>
<feature type="transmembrane region" description="Helical" evidence="1">
    <location>
        <begin position="76"/>
        <end position="94"/>
    </location>
</feature>
<keyword evidence="1" id="KW-1133">Transmembrane helix</keyword>
<accession>A0A2M8LDY0</accession>
<feature type="transmembrane region" description="Helical" evidence="1">
    <location>
        <begin position="7"/>
        <end position="28"/>
    </location>
</feature>
<keyword evidence="1" id="KW-0472">Membrane</keyword>
<evidence type="ECO:0000256" key="1">
    <source>
        <dbReference type="SAM" id="Phobius"/>
    </source>
</evidence>
<feature type="transmembrane region" description="Helical" evidence="1">
    <location>
        <begin position="40"/>
        <end position="64"/>
    </location>
</feature>
<dbReference type="Proteomes" id="UP000231152">
    <property type="component" value="Unassembled WGS sequence"/>
</dbReference>
<feature type="transmembrane region" description="Helical" evidence="1">
    <location>
        <begin position="100"/>
        <end position="122"/>
    </location>
</feature>
<gene>
    <name evidence="2" type="ORF">COV04_03610</name>
</gene>
<organism evidence="2 3">
    <name type="scientific">Candidatus Uhrbacteria bacterium CG10_big_fil_rev_8_21_14_0_10_48_11</name>
    <dbReference type="NCBI Taxonomy" id="1975037"/>
    <lineage>
        <taxon>Bacteria</taxon>
        <taxon>Candidatus Uhriibacteriota</taxon>
    </lineage>
</organism>
<comment type="caution">
    <text evidence="2">The sequence shown here is derived from an EMBL/GenBank/DDBJ whole genome shotgun (WGS) entry which is preliminary data.</text>
</comment>
<proteinExistence type="predicted"/>
<reference evidence="2 3" key="1">
    <citation type="submission" date="2017-09" db="EMBL/GenBank/DDBJ databases">
        <title>Depth-based differentiation of microbial function through sediment-hosted aquifers and enrichment of novel symbionts in the deep terrestrial subsurface.</title>
        <authorList>
            <person name="Probst A.J."/>
            <person name="Ladd B."/>
            <person name="Jarett J.K."/>
            <person name="Geller-Mcgrath D.E."/>
            <person name="Sieber C.M."/>
            <person name="Emerson J.B."/>
            <person name="Anantharaman K."/>
            <person name="Thomas B.C."/>
            <person name="Malmstrom R."/>
            <person name="Stieglmeier M."/>
            <person name="Klingl A."/>
            <person name="Woyke T."/>
            <person name="Ryan C.M."/>
            <person name="Banfield J.F."/>
        </authorList>
    </citation>
    <scope>NUCLEOTIDE SEQUENCE [LARGE SCALE GENOMIC DNA]</scope>
    <source>
        <strain evidence="2">CG10_big_fil_rev_8_21_14_0_10_48_11</strain>
    </source>
</reference>
<sequence length="129" mass="14870">MALKQYATLMFIGTVLTWAAWILVVLFLDPLTAGWLGFSVFYLALYLALTGTFSLLGLLLRRLFFKNELVYRQVTISFRQAFSFSFLVIAALFLQSKQLLTWWNMFFLIAALTFLEFAVIAYQGRGRNV</sequence>